<dbReference type="InterPro" id="IPR003673">
    <property type="entry name" value="CoA-Trfase_fam_III"/>
</dbReference>
<evidence type="ECO:0000313" key="2">
    <source>
        <dbReference type="EMBL" id="GAJ15959.1"/>
    </source>
</evidence>
<comment type="caution">
    <text evidence="2">The sequence shown here is derived from an EMBL/GenBank/DDBJ whole genome shotgun (WGS) entry which is preliminary data.</text>
</comment>
<keyword evidence="1" id="KW-0808">Transferase</keyword>
<gene>
    <name evidence="2" type="ORF">S12H4_42821</name>
</gene>
<dbReference type="Gene3D" id="3.40.50.10540">
    <property type="entry name" value="Crotonobetainyl-coa:carnitine coa-transferase, domain 1"/>
    <property type="match status" value="1"/>
</dbReference>
<dbReference type="SUPFAM" id="SSF89796">
    <property type="entry name" value="CoA-transferase family III (CaiB/BaiF)"/>
    <property type="match status" value="1"/>
</dbReference>
<name>X1UEM3_9ZZZZ</name>
<dbReference type="PANTHER" id="PTHR48228:SF6">
    <property type="entry name" value="L-CARNITINE COA-TRANSFERASE"/>
    <property type="match status" value="1"/>
</dbReference>
<proteinExistence type="predicted"/>
<dbReference type="Pfam" id="PF02515">
    <property type="entry name" value="CoA_transf_3"/>
    <property type="match status" value="1"/>
</dbReference>
<sequence length="194" mass="21198">MKPEVFAGLKVLDFSWAIAAPWTVKYLVDHGATAVHVESSSHVDIIRAGPPFKDGKPGIDSSVYWVNYHCNKYGLSLNLNHPRSQGLIKKLVSWADVVVENFAPGVMQRWGLSYEEVKEVKPDIIMLSSSQFGQTGPLATMPGTGIQLTSYAGFNYLTGWKDRDPSVLYGGYTDCPAARFGAVAIIAALLHRAV</sequence>
<dbReference type="InterPro" id="IPR023606">
    <property type="entry name" value="CoA-Trfase_III_dom_1_sf"/>
</dbReference>
<dbReference type="AlphaFoldDB" id="X1UEM3"/>
<reference evidence="2" key="1">
    <citation type="journal article" date="2014" name="Front. Microbiol.">
        <title>High frequency of phylogenetically diverse reductive dehalogenase-homologous genes in deep subseafloor sedimentary metagenomes.</title>
        <authorList>
            <person name="Kawai M."/>
            <person name="Futagami T."/>
            <person name="Toyoda A."/>
            <person name="Takaki Y."/>
            <person name="Nishi S."/>
            <person name="Hori S."/>
            <person name="Arai W."/>
            <person name="Tsubouchi T."/>
            <person name="Morono Y."/>
            <person name="Uchiyama I."/>
            <person name="Ito T."/>
            <person name="Fujiyama A."/>
            <person name="Inagaki F."/>
            <person name="Takami H."/>
        </authorList>
    </citation>
    <scope>NUCLEOTIDE SEQUENCE</scope>
    <source>
        <strain evidence="2">Expedition CK06-06</strain>
    </source>
</reference>
<organism evidence="2">
    <name type="scientific">marine sediment metagenome</name>
    <dbReference type="NCBI Taxonomy" id="412755"/>
    <lineage>
        <taxon>unclassified sequences</taxon>
        <taxon>metagenomes</taxon>
        <taxon>ecological metagenomes</taxon>
    </lineage>
</organism>
<accession>X1UEM3</accession>
<dbReference type="PANTHER" id="PTHR48228">
    <property type="entry name" value="SUCCINYL-COA--D-CITRAMALATE COA-TRANSFERASE"/>
    <property type="match status" value="1"/>
</dbReference>
<feature type="non-terminal residue" evidence="2">
    <location>
        <position position="194"/>
    </location>
</feature>
<evidence type="ECO:0000256" key="1">
    <source>
        <dbReference type="ARBA" id="ARBA00022679"/>
    </source>
</evidence>
<dbReference type="EMBL" id="BARW01026231">
    <property type="protein sequence ID" value="GAJ15959.1"/>
    <property type="molecule type" value="Genomic_DNA"/>
</dbReference>
<evidence type="ECO:0008006" key="3">
    <source>
        <dbReference type="Google" id="ProtNLM"/>
    </source>
</evidence>
<protein>
    <recommendedName>
        <fullName evidence="3">CoA transferase</fullName>
    </recommendedName>
</protein>
<dbReference type="CDD" id="cd00636">
    <property type="entry name" value="TroA-like"/>
    <property type="match status" value="1"/>
</dbReference>
<dbReference type="InterPro" id="IPR050509">
    <property type="entry name" value="CoA-transferase_III"/>
</dbReference>
<dbReference type="GO" id="GO:0016740">
    <property type="term" value="F:transferase activity"/>
    <property type="evidence" value="ECO:0007669"/>
    <property type="project" value="UniProtKB-KW"/>
</dbReference>